<evidence type="ECO:0000313" key="2">
    <source>
        <dbReference type="EMBL" id="SHL10237.1"/>
    </source>
</evidence>
<dbReference type="OrthoDB" id="665845at2"/>
<evidence type="ECO:0000313" key="3">
    <source>
        <dbReference type="Proteomes" id="UP000184420"/>
    </source>
</evidence>
<dbReference type="Proteomes" id="UP000184420">
    <property type="component" value="Unassembled WGS sequence"/>
</dbReference>
<name>A0A1M6XW78_9BACT</name>
<keyword evidence="3" id="KW-1185">Reference proteome</keyword>
<feature type="region of interest" description="Disordered" evidence="1">
    <location>
        <begin position="235"/>
        <end position="292"/>
    </location>
</feature>
<proteinExistence type="predicted"/>
<dbReference type="STRING" id="1419482.SAMN05444266_10247"/>
<dbReference type="EMBL" id="FRBL01000002">
    <property type="protein sequence ID" value="SHL10237.1"/>
    <property type="molecule type" value="Genomic_DNA"/>
</dbReference>
<evidence type="ECO:0000256" key="1">
    <source>
        <dbReference type="SAM" id="MobiDB-lite"/>
    </source>
</evidence>
<dbReference type="AlphaFoldDB" id="A0A1M6XW78"/>
<feature type="compositionally biased region" description="Basic residues" evidence="1">
    <location>
        <begin position="283"/>
        <end position="292"/>
    </location>
</feature>
<reference evidence="2 3" key="1">
    <citation type="submission" date="2016-11" db="EMBL/GenBank/DDBJ databases">
        <authorList>
            <person name="Jaros S."/>
            <person name="Januszkiewicz K."/>
            <person name="Wedrychowicz H."/>
        </authorList>
    </citation>
    <scope>NUCLEOTIDE SEQUENCE [LARGE SCALE GENOMIC DNA]</scope>
    <source>
        <strain evidence="2 3">DSM 27406</strain>
    </source>
</reference>
<dbReference type="RefSeq" id="WP_073078623.1">
    <property type="nucleotide sequence ID" value="NZ_FRBL01000002.1"/>
</dbReference>
<protein>
    <submittedName>
        <fullName evidence="2">Uncharacterized protein</fullName>
    </submittedName>
</protein>
<gene>
    <name evidence="2" type="ORF">SAMN05444266_10247</name>
</gene>
<accession>A0A1M6XW78</accession>
<organism evidence="2 3">
    <name type="scientific">Chitinophaga jiangningensis</name>
    <dbReference type="NCBI Taxonomy" id="1419482"/>
    <lineage>
        <taxon>Bacteria</taxon>
        <taxon>Pseudomonadati</taxon>
        <taxon>Bacteroidota</taxon>
        <taxon>Chitinophagia</taxon>
        <taxon>Chitinophagales</taxon>
        <taxon>Chitinophagaceae</taxon>
        <taxon>Chitinophaga</taxon>
    </lineage>
</organism>
<sequence length="292" mass="34218">MEGNEVNITQKHFMLIGMKEAYNDTLIKKMQEGLPSIEHPYSKKYDEGNSDTVFHLRKSATTGDYFLHKFDMTAQRGENGETRSQTFYLNHKKEEEGQKVKDNFTYKMAYNFLQGRPVHHAKSDSWERIKPKEKLQNGNFNSERFDKAYGYDVGKVIDEYSVVYKSSLKESLERGNFQKEKFLNKEGKQEELYVTPAIRSGSLILYDLDKKLIPLDQQIEKGYISQELGEKLKQRQLEQQQKEQKTEQQDNKQTNNQTKDQKEKQQQSTKKGQKQKDGEPKAPRKQHKQTTG</sequence>
<feature type="compositionally biased region" description="Basic and acidic residues" evidence="1">
    <location>
        <begin position="235"/>
        <end position="250"/>
    </location>
</feature>